<comment type="caution">
    <text evidence="1">The sequence shown here is derived from an EMBL/GenBank/DDBJ whole genome shotgun (WGS) entry which is preliminary data.</text>
</comment>
<protein>
    <submittedName>
        <fullName evidence="1">Uncharacterized protein</fullName>
    </submittedName>
</protein>
<dbReference type="Proteomes" id="UP001162131">
    <property type="component" value="Unassembled WGS sequence"/>
</dbReference>
<gene>
    <name evidence="1" type="ORF">BSTOLATCC_MIC47857</name>
</gene>
<dbReference type="AlphaFoldDB" id="A0AAU9JWT5"/>
<keyword evidence="2" id="KW-1185">Reference proteome</keyword>
<evidence type="ECO:0000313" key="2">
    <source>
        <dbReference type="Proteomes" id="UP001162131"/>
    </source>
</evidence>
<name>A0AAU9JWT5_9CILI</name>
<reference evidence="1" key="1">
    <citation type="submission" date="2021-09" db="EMBL/GenBank/DDBJ databases">
        <authorList>
            <consortium name="AG Swart"/>
            <person name="Singh M."/>
            <person name="Singh A."/>
            <person name="Seah K."/>
            <person name="Emmerich C."/>
        </authorList>
    </citation>
    <scope>NUCLEOTIDE SEQUENCE</scope>
    <source>
        <strain evidence="1">ATCC30299</strain>
    </source>
</reference>
<dbReference type="PANTHER" id="PTHR48421:SF1">
    <property type="entry name" value="MYCBP-ASSOCIATED PROTEIN"/>
    <property type="match status" value="1"/>
</dbReference>
<sequence>MSESKNKSVRIANISLSPDLSSVINTSSDQSGNTPKRILFVNRKIKGLKNVETPSLGSLEEDFMLETDGNAKNFLKEKNSTTGVYSASNILSGLQYDDNGNIIPYSIVGSPKLFETNKSLVWESFESKLSETDKQRISKHAIFNKKAYNLDPEKEFKEKLKRIKEGSIKEELLKNEKLRKMRPSERIIQERQEKILEAFKNTEYRWKKLEKSLGKKLNKNEGDLLANRAQEYREKVEEWDFLDRTISAKEKAGKFSWYMSLRDKSKEKLDTYLHVGNKFSGLFSRVTERSGEPEPVIRKPGLARTLNKTFRDEPYFQKRIQEESKYNDKGVNFMEAEDLLVLGVAKFPLELEAAKIGGLENVKPSLIEIREHEEIIAENYDENYIRN</sequence>
<organism evidence="1 2">
    <name type="scientific">Blepharisma stoltei</name>
    <dbReference type="NCBI Taxonomy" id="1481888"/>
    <lineage>
        <taxon>Eukaryota</taxon>
        <taxon>Sar</taxon>
        <taxon>Alveolata</taxon>
        <taxon>Ciliophora</taxon>
        <taxon>Postciliodesmatophora</taxon>
        <taxon>Heterotrichea</taxon>
        <taxon>Heterotrichida</taxon>
        <taxon>Blepharismidae</taxon>
        <taxon>Blepharisma</taxon>
    </lineage>
</organism>
<dbReference type="EMBL" id="CAJZBQ010000047">
    <property type="protein sequence ID" value="CAG9329021.1"/>
    <property type="molecule type" value="Genomic_DNA"/>
</dbReference>
<evidence type="ECO:0000313" key="1">
    <source>
        <dbReference type="EMBL" id="CAG9329021.1"/>
    </source>
</evidence>
<dbReference type="InterPro" id="IPR032707">
    <property type="entry name" value="MYCBPAP"/>
</dbReference>
<dbReference type="PANTHER" id="PTHR48421">
    <property type="entry name" value="MYCBP-ASSOCIATED PROTEIN"/>
    <property type="match status" value="1"/>
</dbReference>
<dbReference type="Pfam" id="PF14646">
    <property type="entry name" value="MYCBPAP"/>
    <property type="match status" value="1"/>
</dbReference>
<accession>A0AAU9JWT5</accession>
<proteinExistence type="predicted"/>